<accession>A0ABX1HNY9</accession>
<gene>
    <name evidence="2" type="ORF">HBN54_004592</name>
</gene>
<evidence type="ECO:0000313" key="3">
    <source>
        <dbReference type="Proteomes" id="UP000717634"/>
    </source>
</evidence>
<keyword evidence="1" id="KW-0732">Signal</keyword>
<comment type="caution">
    <text evidence="2">The sequence shown here is derived from an EMBL/GenBank/DDBJ whole genome shotgun (WGS) entry which is preliminary data.</text>
</comment>
<organism evidence="2 3">
    <name type="scientific">Hymenobacter artigasi</name>
    <dbReference type="NCBI Taxonomy" id="2719616"/>
    <lineage>
        <taxon>Bacteria</taxon>
        <taxon>Pseudomonadati</taxon>
        <taxon>Bacteroidota</taxon>
        <taxon>Cytophagia</taxon>
        <taxon>Cytophagales</taxon>
        <taxon>Hymenobacteraceae</taxon>
        <taxon>Hymenobacter</taxon>
    </lineage>
</organism>
<dbReference type="RefSeq" id="WP_168675511.1">
    <property type="nucleotide sequence ID" value="NZ_JAAVTK010000027.1"/>
</dbReference>
<reference evidence="2 3" key="1">
    <citation type="submission" date="2020-03" db="EMBL/GenBank/DDBJ databases">
        <title>Genomic Encyclopedia of Type Strains, Phase IV (KMG-V): Genome sequencing to study the core and pangenomes of soil and plant-associated prokaryotes.</title>
        <authorList>
            <person name="Whitman W."/>
        </authorList>
    </citation>
    <scope>NUCLEOTIDE SEQUENCE [LARGE SCALE GENOMIC DNA]</scope>
    <source>
        <strain evidence="2 3">1B</strain>
    </source>
</reference>
<protein>
    <submittedName>
        <fullName evidence="2">Uncharacterized protein</fullName>
    </submittedName>
</protein>
<keyword evidence="3" id="KW-1185">Reference proteome</keyword>
<dbReference type="Proteomes" id="UP000717634">
    <property type="component" value="Unassembled WGS sequence"/>
</dbReference>
<feature type="chain" id="PRO_5046915130" evidence="1">
    <location>
        <begin position="19"/>
        <end position="336"/>
    </location>
</feature>
<name>A0ABX1HNY9_9BACT</name>
<feature type="signal peptide" evidence="1">
    <location>
        <begin position="1"/>
        <end position="18"/>
    </location>
</feature>
<proteinExistence type="predicted"/>
<evidence type="ECO:0000256" key="1">
    <source>
        <dbReference type="SAM" id="SignalP"/>
    </source>
</evidence>
<sequence>MKYLLGLICSFICLSASAQRPPFTVHSISLPKELEFYDNQFSGLAVSAGKLFLLSESRLQDRAEAKLYTLKLADLDRKLLDTTYVLPYQKLPLNQLPALRTKMLAARQQYEGLEAMLIDGNDIYFSVETATPSTNCYLLKGSLTASAVVMDTTFLTPLAKPLAADGQHIYNAGFEALAEANKQVVAFFEFNSFPGQNYAYALAKRPAPGSSTPLPFAPLPFRITDMTPTAGNHFTAINYFFKGGGGDAVYRTPTSDTTNTKLITDRNGFKSYCRLVDVVFKNNRFTWQPLWELPEQYWGYNWEGIAAYKNGYFIINDKYTPSRPYRTTLLYLQATR</sequence>
<dbReference type="EMBL" id="JAAVTK010000027">
    <property type="protein sequence ID" value="NKI91969.1"/>
    <property type="molecule type" value="Genomic_DNA"/>
</dbReference>
<evidence type="ECO:0000313" key="2">
    <source>
        <dbReference type="EMBL" id="NKI91969.1"/>
    </source>
</evidence>